<dbReference type="GO" id="GO:0004519">
    <property type="term" value="F:endonuclease activity"/>
    <property type="evidence" value="ECO:0007669"/>
    <property type="project" value="UniProtKB-KW"/>
</dbReference>
<keyword evidence="4" id="KW-1185">Reference proteome</keyword>
<dbReference type="Gene3D" id="3.60.10.10">
    <property type="entry name" value="Endonuclease/exonuclease/phosphatase"/>
    <property type="match status" value="1"/>
</dbReference>
<dbReference type="Proteomes" id="UP000198922">
    <property type="component" value="Unassembled WGS sequence"/>
</dbReference>
<dbReference type="RefSeq" id="WP_165612564.1">
    <property type="nucleotide sequence ID" value="NZ_FNAT01000003.1"/>
</dbReference>
<dbReference type="EMBL" id="FNAT01000003">
    <property type="protein sequence ID" value="SDE62871.1"/>
    <property type="molecule type" value="Genomic_DNA"/>
</dbReference>
<dbReference type="AlphaFoldDB" id="A0A1G7EGV3"/>
<dbReference type="InterPro" id="IPR036691">
    <property type="entry name" value="Endo/exonu/phosph_ase_sf"/>
</dbReference>
<dbReference type="STRING" id="521013.SAMN04488567_2155"/>
<reference evidence="4" key="1">
    <citation type="submission" date="2016-10" db="EMBL/GenBank/DDBJ databases">
        <authorList>
            <person name="Varghese N."/>
            <person name="Submissions S."/>
        </authorList>
    </citation>
    <scope>NUCLEOTIDE SEQUENCE [LARGE SCALE GENOMIC DNA]</scope>
    <source>
        <strain evidence="4">DSM 21424</strain>
    </source>
</reference>
<evidence type="ECO:0000259" key="2">
    <source>
        <dbReference type="Pfam" id="PF03372"/>
    </source>
</evidence>
<feature type="region of interest" description="Disordered" evidence="1">
    <location>
        <begin position="89"/>
        <end position="111"/>
    </location>
</feature>
<evidence type="ECO:0000313" key="3">
    <source>
        <dbReference type="EMBL" id="SDE62871.1"/>
    </source>
</evidence>
<feature type="compositionally biased region" description="Low complexity" evidence="1">
    <location>
        <begin position="261"/>
        <end position="275"/>
    </location>
</feature>
<sequence length="344" mass="35790">MPAETLRLASYGPGLSRDGPGLLLRDILKGEAQVAAAIAVIAHAAPDILLLTGFDRDADGAALAAFADALHADGGPDYPYRLALPSNAGRPSGADLDGDGRAHGPRDAQGYGRFTGDGALALLSRHPLGPARDLSPLPWRDLPGAAWPVTGGAPFPSEAVHAVRLLSSTGHWVVPAETPSGPVTLMAFAATPPVFDGPEDLNGRRNRDEIRLWARLLDGDLGPVPEPPFAILGRAHLDPVDGEGRHAAIAALLADPRLMDPRPASPGGRAAADPGQRGDPALDTADWRDPPEGPGNLRVDYVLPSRAGWRVTGAGVVWPEAGPLAEAAATASSHRLVWVDLRLD</sequence>
<gene>
    <name evidence="3" type="ORF">SAMN04488567_2155</name>
</gene>
<name>A0A1G7EGV3_9RHOB</name>
<evidence type="ECO:0000256" key="1">
    <source>
        <dbReference type="SAM" id="MobiDB-lite"/>
    </source>
</evidence>
<organism evidence="3 4">
    <name type="scientific">Limimaricola pyoseonensis</name>
    <dbReference type="NCBI Taxonomy" id="521013"/>
    <lineage>
        <taxon>Bacteria</taxon>
        <taxon>Pseudomonadati</taxon>
        <taxon>Pseudomonadota</taxon>
        <taxon>Alphaproteobacteria</taxon>
        <taxon>Rhodobacterales</taxon>
        <taxon>Paracoccaceae</taxon>
        <taxon>Limimaricola</taxon>
    </lineage>
</organism>
<dbReference type="SUPFAM" id="SSF56219">
    <property type="entry name" value="DNase I-like"/>
    <property type="match status" value="1"/>
</dbReference>
<protein>
    <submittedName>
        <fullName evidence="3">Endonuclease/Exonuclease/phosphatase family protein</fullName>
    </submittedName>
</protein>
<feature type="domain" description="Endonuclease/exonuclease/phosphatase" evidence="2">
    <location>
        <begin position="29"/>
        <end position="330"/>
    </location>
</feature>
<feature type="region of interest" description="Disordered" evidence="1">
    <location>
        <begin position="258"/>
        <end position="296"/>
    </location>
</feature>
<keyword evidence="3" id="KW-0540">Nuclease</keyword>
<keyword evidence="3" id="KW-0255">Endonuclease</keyword>
<dbReference type="InterPro" id="IPR005135">
    <property type="entry name" value="Endo/exonuclease/phosphatase"/>
</dbReference>
<dbReference type="GO" id="GO:0004527">
    <property type="term" value="F:exonuclease activity"/>
    <property type="evidence" value="ECO:0007669"/>
    <property type="project" value="UniProtKB-KW"/>
</dbReference>
<evidence type="ECO:0000313" key="4">
    <source>
        <dbReference type="Proteomes" id="UP000198922"/>
    </source>
</evidence>
<keyword evidence="3" id="KW-0269">Exonuclease</keyword>
<dbReference type="Pfam" id="PF03372">
    <property type="entry name" value="Exo_endo_phos"/>
    <property type="match status" value="1"/>
</dbReference>
<accession>A0A1G7EGV3</accession>
<keyword evidence="3" id="KW-0378">Hydrolase</keyword>
<proteinExistence type="predicted"/>